<sequence>MKFKFLFLSILTILLNSCGFDLSSEWDITELCVQKIEGSSKLLYKYDAWGGRDSHVYGFIIIDSTQSFKIDLDNTLPMYNLSEIPSKNKISGIKHECKNDCVDDYYKTEPNYLPLRIDKLKSEGIAIENIVFQYRGLGEKNKGLRGDFVFEKFIETKDSIYFFNLNDIKSVHKTHLDELKLKKGEVYLSENEAGKITRIVINQTTLNPLNNEIIQTVAYFLSPESKIESSDFSDRGIFREVKASK</sequence>
<protein>
    <recommendedName>
        <fullName evidence="3">Lipoprotein</fullName>
    </recommendedName>
</protein>
<proteinExistence type="predicted"/>
<dbReference type="EMBL" id="CP068224">
    <property type="protein sequence ID" value="QQT55226.1"/>
    <property type="molecule type" value="Genomic_DNA"/>
</dbReference>
<gene>
    <name evidence="1" type="ORF">I6I98_08230</name>
</gene>
<name>A0ABX7CT22_SPHMU</name>
<reference evidence="1 2" key="1">
    <citation type="submission" date="2021-01" db="EMBL/GenBank/DDBJ databases">
        <title>FDA dAtabase for Regulatory Grade micrObial Sequences (FDA-ARGOS): Supporting development and validation of Infectious Disease Dx tests.</title>
        <authorList>
            <person name="Sproer C."/>
            <person name="Gronow S."/>
            <person name="Severitt S."/>
            <person name="Schroder I."/>
            <person name="Tallon L."/>
            <person name="Sadzewicz L."/>
            <person name="Zhao X."/>
            <person name="Boylan J."/>
            <person name="Ott S."/>
            <person name="Bowen H."/>
            <person name="Vavikolanu K."/>
            <person name="Mehta A."/>
            <person name="Aluvathingal J."/>
            <person name="Nadendla S."/>
            <person name="Lowell S."/>
            <person name="Myers T."/>
            <person name="Yan Y."/>
            <person name="Sichtig H."/>
        </authorList>
    </citation>
    <scope>NUCLEOTIDE SEQUENCE [LARGE SCALE GENOMIC DNA]</scope>
    <source>
        <strain evidence="1 2">FDAARGOS_1141</strain>
    </source>
</reference>
<accession>A0ABX7CT22</accession>
<organism evidence="1 2">
    <name type="scientific">Sphingobacterium multivorum</name>
    <dbReference type="NCBI Taxonomy" id="28454"/>
    <lineage>
        <taxon>Bacteria</taxon>
        <taxon>Pseudomonadati</taxon>
        <taxon>Bacteroidota</taxon>
        <taxon>Sphingobacteriia</taxon>
        <taxon>Sphingobacteriales</taxon>
        <taxon>Sphingobacteriaceae</taxon>
        <taxon>Sphingobacterium</taxon>
    </lineage>
</organism>
<keyword evidence="2" id="KW-1185">Reference proteome</keyword>
<evidence type="ECO:0000313" key="1">
    <source>
        <dbReference type="EMBL" id="QQT55226.1"/>
    </source>
</evidence>
<evidence type="ECO:0000313" key="2">
    <source>
        <dbReference type="Proteomes" id="UP000595498"/>
    </source>
</evidence>
<dbReference type="Proteomes" id="UP000595498">
    <property type="component" value="Chromosome"/>
</dbReference>
<evidence type="ECO:0008006" key="3">
    <source>
        <dbReference type="Google" id="ProtNLM"/>
    </source>
</evidence>